<dbReference type="Gene3D" id="3.40.50.300">
    <property type="entry name" value="P-loop containing nucleotide triphosphate hydrolases"/>
    <property type="match status" value="1"/>
</dbReference>
<evidence type="ECO:0000256" key="4">
    <source>
        <dbReference type="ARBA" id="ARBA00022989"/>
    </source>
</evidence>
<dbReference type="RefSeq" id="WP_274053631.1">
    <property type="nucleotide sequence ID" value="NZ_CP059693.1"/>
</dbReference>
<keyword evidence="9" id="KW-1185">Reference proteome</keyword>
<organism evidence="8 9">
    <name type="scientific">Thalassomonas haliotis</name>
    <dbReference type="NCBI Taxonomy" id="485448"/>
    <lineage>
        <taxon>Bacteria</taxon>
        <taxon>Pseudomonadati</taxon>
        <taxon>Pseudomonadota</taxon>
        <taxon>Gammaproteobacteria</taxon>
        <taxon>Alteromonadales</taxon>
        <taxon>Colwelliaceae</taxon>
        <taxon>Thalassomonas</taxon>
    </lineage>
</organism>
<reference evidence="8 9" key="1">
    <citation type="journal article" date="2022" name="Mar. Drugs">
        <title>Bioassay-Guided Fractionation Leads to the Detection of Cholic Acid Generated by the Rare Thalassomonas sp.</title>
        <authorList>
            <person name="Pheiffer F."/>
            <person name="Schneider Y.K."/>
            <person name="Hansen E.H."/>
            <person name="Andersen J.H."/>
            <person name="Isaksson J."/>
            <person name="Busche T."/>
            <person name="R C."/>
            <person name="Kalinowski J."/>
            <person name="Zyl L.V."/>
            <person name="Trindade M."/>
        </authorList>
    </citation>
    <scope>NUCLEOTIDE SEQUENCE [LARGE SCALE GENOMIC DNA]</scope>
    <source>
        <strain evidence="8 9">A5K-61T</strain>
    </source>
</reference>
<keyword evidence="5" id="KW-0333">Golgi apparatus</keyword>
<dbReference type="Pfam" id="PF03567">
    <property type="entry name" value="Sulfotransfer_2"/>
    <property type="match status" value="1"/>
</dbReference>
<evidence type="ECO:0000313" key="8">
    <source>
        <dbReference type="EMBL" id="WDE13277.1"/>
    </source>
</evidence>
<keyword evidence="7" id="KW-0325">Glycoprotein</keyword>
<sequence>MLKRIFRRLPISYYPYKPFMHTYNCIFIHIPKNAGSSVLRAFNDQGGRKHAKWHDFYAANSYFFRRYHKFAIVREPAERLYSAYRYYLKGGNQSEEDLALTQKISEHNSNFSGFVESILDTDFYMLQPLFQPQYLYVYDRRLICRVDRLLRYETLMQDWRDLARAQAFPENLPWVNASQDKVESNNKPSLPALSEKAIKKINQLYKLDFELLGYRPLSLPTDKQDS</sequence>
<keyword evidence="3" id="KW-0812">Transmembrane</keyword>
<gene>
    <name evidence="8" type="ORF">H3N35_07510</name>
</gene>
<evidence type="ECO:0000256" key="6">
    <source>
        <dbReference type="ARBA" id="ARBA00023136"/>
    </source>
</evidence>
<evidence type="ECO:0000256" key="5">
    <source>
        <dbReference type="ARBA" id="ARBA00023034"/>
    </source>
</evidence>
<dbReference type="SUPFAM" id="SSF52540">
    <property type="entry name" value="P-loop containing nucleoside triphosphate hydrolases"/>
    <property type="match status" value="1"/>
</dbReference>
<comment type="subcellular location">
    <subcellularLocation>
        <location evidence="1">Golgi apparatus membrane</location>
        <topology evidence="1">Single-pass type II membrane protein</topology>
    </subcellularLocation>
</comment>
<dbReference type="PANTHER" id="PTHR12137:SF54">
    <property type="entry name" value="CARBOHYDRATE SULFOTRANSFERASE"/>
    <property type="match status" value="1"/>
</dbReference>
<dbReference type="InterPro" id="IPR005331">
    <property type="entry name" value="Sulfotransferase"/>
</dbReference>
<dbReference type="PANTHER" id="PTHR12137">
    <property type="entry name" value="CARBOHYDRATE SULFOTRANSFERASE"/>
    <property type="match status" value="1"/>
</dbReference>
<evidence type="ECO:0000256" key="3">
    <source>
        <dbReference type="ARBA" id="ARBA00022692"/>
    </source>
</evidence>
<name>A0ABY7VHR9_9GAMM</name>
<accession>A0ABY7VHR9</accession>
<dbReference type="EMBL" id="CP059693">
    <property type="protein sequence ID" value="WDE13277.1"/>
    <property type="molecule type" value="Genomic_DNA"/>
</dbReference>
<keyword evidence="4" id="KW-1133">Transmembrane helix</keyword>
<keyword evidence="6" id="KW-0472">Membrane</keyword>
<dbReference type="InterPro" id="IPR018011">
    <property type="entry name" value="Carb_sulfotrans_8-10"/>
</dbReference>
<evidence type="ECO:0000256" key="1">
    <source>
        <dbReference type="ARBA" id="ARBA00004323"/>
    </source>
</evidence>
<evidence type="ECO:0000313" key="9">
    <source>
        <dbReference type="Proteomes" id="UP001215231"/>
    </source>
</evidence>
<proteinExistence type="predicted"/>
<protein>
    <submittedName>
        <fullName evidence="8">Sulfotransferase family 2 domain-containing protein</fullName>
    </submittedName>
</protein>
<keyword evidence="2" id="KW-0808">Transferase</keyword>
<evidence type="ECO:0000256" key="2">
    <source>
        <dbReference type="ARBA" id="ARBA00022679"/>
    </source>
</evidence>
<dbReference type="InterPro" id="IPR027417">
    <property type="entry name" value="P-loop_NTPase"/>
</dbReference>
<dbReference type="Proteomes" id="UP001215231">
    <property type="component" value="Chromosome"/>
</dbReference>
<evidence type="ECO:0000256" key="7">
    <source>
        <dbReference type="ARBA" id="ARBA00023180"/>
    </source>
</evidence>